<dbReference type="RefSeq" id="WP_109009480.1">
    <property type="nucleotide sequence ID" value="NZ_BDUD01000001.1"/>
</dbReference>
<protein>
    <recommendedName>
        <fullName evidence="3">Plasmid maintenance system killer</fullName>
    </recommendedName>
</protein>
<gene>
    <name evidence="1" type="ORF">NIES4072_33930</name>
</gene>
<evidence type="ECO:0000313" key="1">
    <source>
        <dbReference type="EMBL" id="GBG19724.1"/>
    </source>
</evidence>
<dbReference type="Gene3D" id="3.30.2310.20">
    <property type="entry name" value="RelE-like"/>
    <property type="match status" value="1"/>
</dbReference>
<dbReference type="PANTHER" id="PTHR40266:SF2">
    <property type="entry name" value="TOXIN HIGB-1"/>
    <property type="match status" value="1"/>
</dbReference>
<evidence type="ECO:0000313" key="2">
    <source>
        <dbReference type="Proteomes" id="UP000245124"/>
    </source>
</evidence>
<reference evidence="1 2" key="1">
    <citation type="submission" date="2017-06" db="EMBL/GenBank/DDBJ databases">
        <title>Genome sequencing of cyanobaciteial culture collection at National Institute for Environmental Studies (NIES).</title>
        <authorList>
            <person name="Hirose Y."/>
            <person name="Shimura Y."/>
            <person name="Fujisawa T."/>
            <person name="Nakamura Y."/>
            <person name="Kawachi M."/>
        </authorList>
    </citation>
    <scope>NUCLEOTIDE SEQUENCE [LARGE SCALE GENOMIC DNA]</scope>
    <source>
        <strain evidence="1 2">NIES-4072</strain>
    </source>
</reference>
<keyword evidence="2" id="KW-1185">Reference proteome</keyword>
<dbReference type="Pfam" id="PF05015">
    <property type="entry name" value="HigB-like_toxin"/>
    <property type="match status" value="1"/>
</dbReference>
<dbReference type="InterPro" id="IPR007711">
    <property type="entry name" value="HigB-1"/>
</dbReference>
<organism evidence="1 2">
    <name type="scientific">Nostoc commune NIES-4072</name>
    <dbReference type="NCBI Taxonomy" id="2005467"/>
    <lineage>
        <taxon>Bacteria</taxon>
        <taxon>Bacillati</taxon>
        <taxon>Cyanobacteriota</taxon>
        <taxon>Cyanophyceae</taxon>
        <taxon>Nostocales</taxon>
        <taxon>Nostocaceae</taxon>
        <taxon>Nostoc</taxon>
    </lineage>
</organism>
<dbReference type="EMBL" id="BDUD01000001">
    <property type="protein sequence ID" value="GBG19724.1"/>
    <property type="molecule type" value="Genomic_DNA"/>
</dbReference>
<evidence type="ECO:0008006" key="3">
    <source>
        <dbReference type="Google" id="ProtNLM"/>
    </source>
</evidence>
<sequence>MSPPDKYPKFKDKRTERFALGERVKEFQAFTDQAYKRLDILEAATNKESLMKLPSNHFESLEGDRKGQYSIRINKQWRICFNWPDEESKPFNIEITDYHP</sequence>
<name>A0A2R5FVM7_NOSCO</name>
<dbReference type="InterPro" id="IPR035093">
    <property type="entry name" value="RelE/ParE_toxin_dom_sf"/>
</dbReference>
<dbReference type="SUPFAM" id="SSF143011">
    <property type="entry name" value="RelE-like"/>
    <property type="match status" value="1"/>
</dbReference>
<proteinExistence type="predicted"/>
<dbReference type="OrthoDB" id="9801102at2"/>
<dbReference type="AlphaFoldDB" id="A0A2R5FVM7"/>
<dbReference type="Proteomes" id="UP000245124">
    <property type="component" value="Unassembled WGS sequence"/>
</dbReference>
<comment type="caution">
    <text evidence="1">The sequence shown here is derived from an EMBL/GenBank/DDBJ whole genome shotgun (WGS) entry which is preliminary data.</text>
</comment>
<dbReference type="PANTHER" id="PTHR40266">
    <property type="entry name" value="TOXIN HIGB-1"/>
    <property type="match status" value="1"/>
</dbReference>
<accession>A0A2R5FVM7</accession>